<keyword evidence="2" id="KW-0378">Hydrolase</keyword>
<dbReference type="Pfam" id="PF02902">
    <property type="entry name" value="Peptidase_C48"/>
    <property type="match status" value="1"/>
</dbReference>
<organism evidence="5">
    <name type="scientific">Arabidopsis lyrata subsp. lyrata</name>
    <name type="common">Lyre-leaved rock-cress</name>
    <dbReference type="NCBI Taxonomy" id="81972"/>
    <lineage>
        <taxon>Eukaryota</taxon>
        <taxon>Viridiplantae</taxon>
        <taxon>Streptophyta</taxon>
        <taxon>Embryophyta</taxon>
        <taxon>Tracheophyta</taxon>
        <taxon>Spermatophyta</taxon>
        <taxon>Magnoliopsida</taxon>
        <taxon>eudicotyledons</taxon>
        <taxon>Gunneridae</taxon>
        <taxon>Pentapetalae</taxon>
        <taxon>rosids</taxon>
        <taxon>malvids</taxon>
        <taxon>Brassicales</taxon>
        <taxon>Brassicaceae</taxon>
        <taxon>Camelineae</taxon>
        <taxon>Arabidopsis</taxon>
    </lineage>
</organism>
<accession>D7KHI1</accession>
<reference evidence="5" key="1">
    <citation type="journal article" date="2011" name="Nat. Genet.">
        <title>The Arabidopsis lyrata genome sequence and the basis of rapid genome size change.</title>
        <authorList>
            <person name="Hu T.T."/>
            <person name="Pattyn P."/>
            <person name="Bakker E.G."/>
            <person name="Cao J."/>
            <person name="Cheng J.-F."/>
            <person name="Clark R.M."/>
            <person name="Fahlgren N."/>
            <person name="Fawcett J.A."/>
            <person name="Grimwood J."/>
            <person name="Gundlach H."/>
            <person name="Haberer G."/>
            <person name="Hollister J.D."/>
            <person name="Ossowski S."/>
            <person name="Ottilar R.P."/>
            <person name="Salamov A.A."/>
            <person name="Schneeberger K."/>
            <person name="Spannagl M."/>
            <person name="Wang X."/>
            <person name="Yang L."/>
            <person name="Nasrallah M.E."/>
            <person name="Bergelson J."/>
            <person name="Carrington J.C."/>
            <person name="Gaut B.S."/>
            <person name="Schmutz J."/>
            <person name="Mayer K.F.X."/>
            <person name="Van de Peer Y."/>
            <person name="Grigoriev I.V."/>
            <person name="Nordborg M."/>
            <person name="Weigel D."/>
            <person name="Guo Y.-L."/>
        </authorList>
    </citation>
    <scope>NUCLEOTIDE SEQUENCE [LARGE SCALE GENOMIC DNA]</scope>
    <source>
        <strain evidence="5">cv. MN47</strain>
    </source>
</reference>
<keyword evidence="5" id="KW-1185">Reference proteome</keyword>
<dbReference type="HOGENOM" id="CLU_2112200_0_0_1"/>
<name>D7KHI1_ARALL</name>
<feature type="domain" description="Ubiquitin-like protease family profile" evidence="3">
    <location>
        <begin position="34"/>
        <end position="113"/>
    </location>
</feature>
<sequence>MYMGIRYQSNCNRYQSKLIHGYSQLDKTHYLQTFPYLVRKFGANELMQNFPLQPLTFARNTHVAQASDIANSGMLALYFLEAHATGGISKVYLVQESGMRERAEQLAVEMYEHEK</sequence>
<dbReference type="InterPro" id="IPR003653">
    <property type="entry name" value="Peptidase_C48_C"/>
</dbReference>
<keyword evidence="1" id="KW-0645">Protease</keyword>
<evidence type="ECO:0000313" key="5">
    <source>
        <dbReference type="Proteomes" id="UP000008694"/>
    </source>
</evidence>
<dbReference type="GO" id="GO:0008234">
    <property type="term" value="F:cysteine-type peptidase activity"/>
    <property type="evidence" value="ECO:0007669"/>
    <property type="project" value="InterPro"/>
</dbReference>
<gene>
    <name evidence="4" type="ORF">ARALYDRAFT_680962</name>
</gene>
<dbReference type="EMBL" id="GL348713">
    <property type="protein sequence ID" value="EFH67235.1"/>
    <property type="molecule type" value="Genomic_DNA"/>
</dbReference>
<evidence type="ECO:0000259" key="3">
    <source>
        <dbReference type="Pfam" id="PF02902"/>
    </source>
</evidence>
<dbReference type="Gramene" id="Al_scaffold_0001_3285">
    <property type="protein sequence ID" value="Al_scaffold_0001_3285"/>
    <property type="gene ID" value="Al_scaffold_0001_3285"/>
</dbReference>
<dbReference type="GO" id="GO:0006508">
    <property type="term" value="P:proteolysis"/>
    <property type="evidence" value="ECO:0007669"/>
    <property type="project" value="UniProtKB-KW"/>
</dbReference>
<evidence type="ECO:0000313" key="4">
    <source>
        <dbReference type="EMBL" id="EFH67235.1"/>
    </source>
</evidence>
<protein>
    <submittedName>
        <fullName evidence="4">Predicted protein</fullName>
    </submittedName>
</protein>
<evidence type="ECO:0000256" key="2">
    <source>
        <dbReference type="ARBA" id="ARBA00022801"/>
    </source>
</evidence>
<evidence type="ECO:0000256" key="1">
    <source>
        <dbReference type="ARBA" id="ARBA00022670"/>
    </source>
</evidence>
<dbReference type="Proteomes" id="UP000008694">
    <property type="component" value="Unassembled WGS sequence"/>
</dbReference>
<proteinExistence type="predicted"/>
<dbReference type="AlphaFoldDB" id="D7KHI1"/>